<feature type="domain" description="Thioredoxin" evidence="2">
    <location>
        <begin position="635"/>
        <end position="772"/>
    </location>
</feature>
<organism evidence="3">
    <name type="scientific">Thermofilum pendens</name>
    <dbReference type="NCBI Taxonomy" id="2269"/>
    <lineage>
        <taxon>Archaea</taxon>
        <taxon>Thermoproteota</taxon>
        <taxon>Thermoprotei</taxon>
        <taxon>Thermofilales</taxon>
        <taxon>Thermofilaceae</taxon>
        <taxon>Thermofilum</taxon>
    </lineage>
</organism>
<feature type="region of interest" description="Disordered" evidence="1">
    <location>
        <begin position="834"/>
        <end position="857"/>
    </location>
</feature>
<evidence type="ECO:0000256" key="1">
    <source>
        <dbReference type="SAM" id="MobiDB-lite"/>
    </source>
</evidence>
<reference evidence="3" key="1">
    <citation type="journal article" date="2020" name="mSystems">
        <title>Genome- and Community-Level Interaction Insights into Carbon Utilization and Element Cycling Functions of Hydrothermarchaeota in Hydrothermal Sediment.</title>
        <authorList>
            <person name="Zhou Z."/>
            <person name="Liu Y."/>
            <person name="Xu W."/>
            <person name="Pan J."/>
            <person name="Luo Z.H."/>
            <person name="Li M."/>
        </authorList>
    </citation>
    <scope>NUCLEOTIDE SEQUENCE [LARGE SCALE GENOMIC DNA]</scope>
    <source>
        <strain evidence="3">SpSt-25</strain>
    </source>
</reference>
<dbReference type="Pfam" id="PF13620">
    <property type="entry name" value="CarboxypepD_reg"/>
    <property type="match status" value="2"/>
</dbReference>
<comment type="caution">
    <text evidence="3">The sequence shown here is derived from an EMBL/GenBank/DDBJ whole genome shotgun (WGS) entry which is preliminary data.</text>
</comment>
<evidence type="ECO:0000259" key="2">
    <source>
        <dbReference type="PROSITE" id="PS51352"/>
    </source>
</evidence>
<dbReference type="SUPFAM" id="SSF49464">
    <property type="entry name" value="Carboxypeptidase regulatory domain-like"/>
    <property type="match status" value="2"/>
</dbReference>
<evidence type="ECO:0000313" key="3">
    <source>
        <dbReference type="EMBL" id="HEB48217.1"/>
    </source>
</evidence>
<accession>A0A7C1P0K7</accession>
<dbReference type="AlphaFoldDB" id="A0A7C1P0K7"/>
<dbReference type="Gene3D" id="2.60.40.1120">
    <property type="entry name" value="Carboxypeptidase-like, regulatory domain"/>
    <property type="match status" value="2"/>
</dbReference>
<dbReference type="SUPFAM" id="SSF82171">
    <property type="entry name" value="DPP6 N-terminal domain-like"/>
    <property type="match status" value="1"/>
</dbReference>
<dbReference type="InterPro" id="IPR036249">
    <property type="entry name" value="Thioredoxin-like_sf"/>
</dbReference>
<protein>
    <recommendedName>
        <fullName evidence="2">Thioredoxin domain-containing protein</fullName>
    </recommendedName>
</protein>
<proteinExistence type="predicted"/>
<dbReference type="PROSITE" id="PS51352">
    <property type="entry name" value="THIOREDOXIN_2"/>
    <property type="match status" value="1"/>
</dbReference>
<dbReference type="InterPro" id="IPR008969">
    <property type="entry name" value="CarboxyPept-like_regulatory"/>
</dbReference>
<dbReference type="SUPFAM" id="SSF52833">
    <property type="entry name" value="Thioredoxin-like"/>
    <property type="match status" value="1"/>
</dbReference>
<name>A0A7C1P0K7_THEPE</name>
<sequence length="857" mass="91688">MRALLLLCVLLLLSPIVLAQPALYFSQQDMQRAVSSAALIPGGKLLVCLTDGTCLLLNSTGGVEWRHVFVGASVERILVAGSLAYLVDSGGVLHTLNISSLGGVSSQRLLKQGEVGVGIAALSGDGRFLAVVTKYYYDASSKYALDRLVVYKVDEGVRVFERDAFSSAVLVKVFSLGTWENFLVIETLDTLCHLCELTDNVIEVYKLGSKVQKVSERQTGLSRVKGISGSYLIVQRALDNSLLLLSLPDLKLVAEKTDAPPMRQVLPLADGFLLVSEDYNLWRCSFALDCRELVSLPPKSLVAQLASYLVVFSIPEVQVLSLEGGRVARLASYAIQWDIAPSPPSLALAGEGSAAALYPSRKLAWLRLLDKSKLLVRVLDREGRPVADATVRVVSENFYRMVSSGGQGEVLLEVKPGSYTVEVTKEGYSPWSAVVKVDTPCYNLTAVLSRVVLRRGVVTVRVLDTKGNPIAGALVSFEGASAALARTDEQGYASLELPLGEYQVEVKATGFRSGSIGLKVDVGGANATVVLEPQVSWVSFLVEGIELVSVEISSGATSIELNASRGLSVPLERGVYSFYVSAPGYVCRSNVSGSVLLTGDGNITVRVVCESAELLRTSSAERVVGELSSRVLSYRKLNASVGSVQVTLVNGSVVDLAALSLDKTVVVEFFYTQCSGCRDILPTLRRISAMNDTLVVSLTVSPYDDYAALSAYTRENNITWPVGWITSSDILRKLNITSYPTVAVLTNGEVIFIGIGAKPEEPAQEGATSLLEVKPPSVLSALGEFYTPATLITVGLLLSAAALLAGGEHAEEETESGVLSDTAPLLALHDSLCSPDSEAVDQDAAEEITPPWESWEE</sequence>
<dbReference type="EMBL" id="DSKP01000010">
    <property type="protein sequence ID" value="HEB48217.1"/>
    <property type="molecule type" value="Genomic_DNA"/>
</dbReference>
<gene>
    <name evidence="3" type="ORF">ENP77_00220</name>
</gene>
<dbReference type="Gene3D" id="3.40.30.10">
    <property type="entry name" value="Glutaredoxin"/>
    <property type="match status" value="1"/>
</dbReference>
<dbReference type="InterPro" id="IPR013766">
    <property type="entry name" value="Thioredoxin_domain"/>
</dbReference>